<feature type="region of interest" description="Disordered" evidence="1">
    <location>
        <begin position="59"/>
        <end position="139"/>
    </location>
</feature>
<reference evidence="2 3" key="1">
    <citation type="journal article" date="2023" name="Life. Sci Alliance">
        <title>Evolutionary insights into 3D genome organization and epigenetic landscape of Vigna mungo.</title>
        <authorList>
            <person name="Junaid A."/>
            <person name="Singh B."/>
            <person name="Bhatia S."/>
        </authorList>
    </citation>
    <scope>NUCLEOTIDE SEQUENCE [LARGE SCALE GENOMIC DNA]</scope>
    <source>
        <strain evidence="2">Urdbean</strain>
    </source>
</reference>
<dbReference type="Proteomes" id="UP001374535">
    <property type="component" value="Chromosome 7"/>
</dbReference>
<dbReference type="EMBL" id="CP144694">
    <property type="protein sequence ID" value="WVZ02684.1"/>
    <property type="molecule type" value="Genomic_DNA"/>
</dbReference>
<feature type="compositionally biased region" description="Low complexity" evidence="1">
    <location>
        <begin position="497"/>
        <end position="507"/>
    </location>
</feature>
<protein>
    <submittedName>
        <fullName evidence="2">Uncharacterized protein</fullName>
    </submittedName>
</protein>
<name>A0AAQ3N497_VIGMU</name>
<evidence type="ECO:0000313" key="3">
    <source>
        <dbReference type="Proteomes" id="UP001374535"/>
    </source>
</evidence>
<evidence type="ECO:0000313" key="2">
    <source>
        <dbReference type="EMBL" id="WVZ02684.1"/>
    </source>
</evidence>
<accession>A0AAQ3N497</accession>
<organism evidence="2 3">
    <name type="scientific">Vigna mungo</name>
    <name type="common">Black gram</name>
    <name type="synonym">Phaseolus mungo</name>
    <dbReference type="NCBI Taxonomy" id="3915"/>
    <lineage>
        <taxon>Eukaryota</taxon>
        <taxon>Viridiplantae</taxon>
        <taxon>Streptophyta</taxon>
        <taxon>Embryophyta</taxon>
        <taxon>Tracheophyta</taxon>
        <taxon>Spermatophyta</taxon>
        <taxon>Magnoliopsida</taxon>
        <taxon>eudicotyledons</taxon>
        <taxon>Gunneridae</taxon>
        <taxon>Pentapetalae</taxon>
        <taxon>rosids</taxon>
        <taxon>fabids</taxon>
        <taxon>Fabales</taxon>
        <taxon>Fabaceae</taxon>
        <taxon>Papilionoideae</taxon>
        <taxon>50 kb inversion clade</taxon>
        <taxon>NPAAA clade</taxon>
        <taxon>indigoferoid/millettioid clade</taxon>
        <taxon>Phaseoleae</taxon>
        <taxon>Vigna</taxon>
    </lineage>
</organism>
<feature type="region of interest" description="Disordered" evidence="1">
    <location>
        <begin position="695"/>
        <end position="714"/>
    </location>
</feature>
<proteinExistence type="predicted"/>
<dbReference type="AlphaFoldDB" id="A0AAQ3N497"/>
<evidence type="ECO:0000256" key="1">
    <source>
        <dbReference type="SAM" id="MobiDB-lite"/>
    </source>
</evidence>
<keyword evidence="3" id="KW-1185">Reference proteome</keyword>
<sequence>MFVCDNNPKSQFLMSVRLSVFKLVGFVERTGEGEGEEERDGGATSLAIREKNAKFTVSEGGRWKKKQSSDVVAGAGSNGVATRDSSEPQGRENHLRQEADDSERSSKRGIGEPIVGSEGHAPFGVADSTRQAVRVREGERLHRSEGGSFRWGYRRRLVSLMAVRTGHGERGRRRESSRYPAMTLVTMGVADDASDQVDRLSRQLGQRWQGAPVMIEKWERVCCQLHRNLFIIDTIISYSFDAVASLVGKSHMSSIKVLGLLGENECMHGSFFPDLGLVEIGESRLRGCGEKRIVSGGFFMQQQRCLRKTGRDEVELSGQKGVDGGYEVVVGTGMKNWARDFGRRKGKKENMDVLWLLELNEHWKLVLKRGCGSSEVMVYGLNRKEGEEKKSGVLVVLETVERIGGNVNIFAWEEKYVQELLYESKFPNPLYKSGDVSTVHRSARPSRDYFGPKPRRTQVVTPELVSSITEQVQVQVREQMKERLRTLEQELAMIRLQQQEQQSQQEDAPTDDPIPPPASTKDSCSNADHTDINIQYEFLVDKDPPRALAIGVKLAGDQTIHGTPLLPTDVQVRIDNVRDPQARVSWELRTFGVEFHIPLYIEFSDAFELIGGDRMLNISCIQLWCMYMDTVALESGRGSIYGFLEPQTTQPSRNTLDSRKSYMQTWMTESKREIYVAPYIDAVISRMIPRHVHTTSCHGSRQSSEQKSEEIGLR</sequence>
<feature type="region of interest" description="Disordered" evidence="1">
    <location>
        <begin position="497"/>
        <end position="527"/>
    </location>
</feature>
<gene>
    <name evidence="2" type="ORF">V8G54_023490</name>
</gene>
<feature type="compositionally biased region" description="Basic and acidic residues" evidence="1">
    <location>
        <begin position="704"/>
        <end position="714"/>
    </location>
</feature>
<feature type="compositionally biased region" description="Basic and acidic residues" evidence="1">
    <location>
        <begin position="84"/>
        <end position="110"/>
    </location>
</feature>